<evidence type="ECO:0000256" key="4">
    <source>
        <dbReference type="ARBA" id="ARBA00022475"/>
    </source>
</evidence>
<evidence type="ECO:0000313" key="13">
    <source>
        <dbReference type="Proteomes" id="UP000295293"/>
    </source>
</evidence>
<evidence type="ECO:0000256" key="10">
    <source>
        <dbReference type="SAM" id="MobiDB-lite"/>
    </source>
</evidence>
<keyword evidence="9" id="KW-0472">Membrane</keyword>
<comment type="similarity">
    <text evidence="2">Belongs to the TonB family.</text>
</comment>
<evidence type="ECO:0000256" key="2">
    <source>
        <dbReference type="ARBA" id="ARBA00006555"/>
    </source>
</evidence>
<dbReference type="Gene3D" id="3.30.1150.10">
    <property type="match status" value="1"/>
</dbReference>
<sequence>MPAPAFVAHPERPLRPGLMALSLSLLLHAFGAIALWQWIADFEPTPERPPLQVSLRSGGATAPATTAPVEYPADAPAPPATAATRPPRPAAPPQPRELAKTATSPAPIPLPATLTEPLVAVPVPAPPPTLPTAAEAGLPVNPVADTAVNTTTLRVLEWLAQHRRYPASARRERLQGTVEVLVVLMPDGRLVNQRIAQSSGHAVLDKAALELLRRASPLPSAAFFTGEARQLELRLPIVYRLSI</sequence>
<evidence type="ECO:0000256" key="7">
    <source>
        <dbReference type="ARBA" id="ARBA00022927"/>
    </source>
</evidence>
<dbReference type="NCBIfam" id="TIGR01352">
    <property type="entry name" value="tonB_Cterm"/>
    <property type="match status" value="1"/>
</dbReference>
<evidence type="ECO:0000256" key="1">
    <source>
        <dbReference type="ARBA" id="ARBA00004383"/>
    </source>
</evidence>
<keyword evidence="8" id="KW-1133">Transmembrane helix</keyword>
<dbReference type="EMBL" id="SNZH01000003">
    <property type="protein sequence ID" value="TDR46611.1"/>
    <property type="molecule type" value="Genomic_DNA"/>
</dbReference>
<dbReference type="OrthoDB" id="9792439at2"/>
<evidence type="ECO:0000313" key="12">
    <source>
        <dbReference type="EMBL" id="TDR46611.1"/>
    </source>
</evidence>
<feature type="compositionally biased region" description="Low complexity" evidence="10">
    <location>
        <begin position="60"/>
        <end position="85"/>
    </location>
</feature>
<dbReference type="GO" id="GO:0031992">
    <property type="term" value="F:energy transducer activity"/>
    <property type="evidence" value="ECO:0007669"/>
    <property type="project" value="TreeGrafter"/>
</dbReference>
<dbReference type="InterPro" id="IPR006260">
    <property type="entry name" value="TonB/TolA_C"/>
</dbReference>
<evidence type="ECO:0000256" key="8">
    <source>
        <dbReference type="ARBA" id="ARBA00022989"/>
    </source>
</evidence>
<dbReference type="GO" id="GO:0098797">
    <property type="term" value="C:plasma membrane protein complex"/>
    <property type="evidence" value="ECO:0007669"/>
    <property type="project" value="TreeGrafter"/>
</dbReference>
<protein>
    <submittedName>
        <fullName evidence="12">Protein TonB</fullName>
    </submittedName>
</protein>
<evidence type="ECO:0000256" key="5">
    <source>
        <dbReference type="ARBA" id="ARBA00022519"/>
    </source>
</evidence>
<comment type="subcellular location">
    <subcellularLocation>
        <location evidence="1">Cell inner membrane</location>
        <topology evidence="1">Single-pass membrane protein</topology>
        <orientation evidence="1">Periplasmic side</orientation>
    </subcellularLocation>
</comment>
<evidence type="ECO:0000256" key="3">
    <source>
        <dbReference type="ARBA" id="ARBA00022448"/>
    </source>
</evidence>
<dbReference type="Proteomes" id="UP000295293">
    <property type="component" value="Unassembled WGS sequence"/>
</dbReference>
<reference evidence="12 13" key="1">
    <citation type="submission" date="2019-03" db="EMBL/GenBank/DDBJ databases">
        <title>Genomic Encyclopedia of Type Strains, Phase IV (KMG-IV): sequencing the most valuable type-strain genomes for metagenomic binning, comparative biology and taxonomic classification.</title>
        <authorList>
            <person name="Goeker M."/>
        </authorList>
    </citation>
    <scope>NUCLEOTIDE SEQUENCE [LARGE SCALE GENOMIC DNA]</scope>
    <source>
        <strain evidence="12 13">DSM 21667</strain>
    </source>
</reference>
<name>A0A4R6Z4N4_9GAMM</name>
<dbReference type="GO" id="GO:0055085">
    <property type="term" value="P:transmembrane transport"/>
    <property type="evidence" value="ECO:0007669"/>
    <property type="project" value="InterPro"/>
</dbReference>
<dbReference type="RefSeq" id="WP_133817748.1">
    <property type="nucleotide sequence ID" value="NZ_SNZH01000003.1"/>
</dbReference>
<dbReference type="GO" id="GO:0015031">
    <property type="term" value="P:protein transport"/>
    <property type="evidence" value="ECO:0007669"/>
    <property type="project" value="UniProtKB-KW"/>
</dbReference>
<keyword evidence="5" id="KW-0997">Cell inner membrane</keyword>
<accession>A0A4R6Z4N4</accession>
<keyword evidence="7" id="KW-0653">Protein transport</keyword>
<dbReference type="InterPro" id="IPR051045">
    <property type="entry name" value="TonB-dependent_transducer"/>
</dbReference>
<dbReference type="InterPro" id="IPR037682">
    <property type="entry name" value="TonB_C"/>
</dbReference>
<keyword evidence="6" id="KW-0812">Transmembrane</keyword>
<feature type="compositionally biased region" description="Pro residues" evidence="10">
    <location>
        <begin position="86"/>
        <end position="95"/>
    </location>
</feature>
<organism evidence="12 13">
    <name type="scientific">Tahibacter aquaticus</name>
    <dbReference type="NCBI Taxonomy" id="520092"/>
    <lineage>
        <taxon>Bacteria</taxon>
        <taxon>Pseudomonadati</taxon>
        <taxon>Pseudomonadota</taxon>
        <taxon>Gammaproteobacteria</taxon>
        <taxon>Lysobacterales</taxon>
        <taxon>Rhodanobacteraceae</taxon>
        <taxon>Tahibacter</taxon>
    </lineage>
</organism>
<dbReference type="SUPFAM" id="SSF74653">
    <property type="entry name" value="TolA/TonB C-terminal domain"/>
    <property type="match status" value="1"/>
</dbReference>
<comment type="caution">
    <text evidence="12">The sequence shown here is derived from an EMBL/GenBank/DDBJ whole genome shotgun (WGS) entry which is preliminary data.</text>
</comment>
<evidence type="ECO:0000259" key="11">
    <source>
        <dbReference type="PROSITE" id="PS52015"/>
    </source>
</evidence>
<dbReference type="PANTHER" id="PTHR33446:SF2">
    <property type="entry name" value="PROTEIN TONB"/>
    <property type="match status" value="1"/>
</dbReference>
<dbReference type="PANTHER" id="PTHR33446">
    <property type="entry name" value="PROTEIN TONB-RELATED"/>
    <property type="match status" value="1"/>
</dbReference>
<dbReference type="PROSITE" id="PS52015">
    <property type="entry name" value="TONB_CTD"/>
    <property type="match status" value="1"/>
</dbReference>
<gene>
    <name evidence="12" type="ORF">DFR29_103145</name>
</gene>
<keyword evidence="4" id="KW-1003">Cell membrane</keyword>
<evidence type="ECO:0000256" key="9">
    <source>
        <dbReference type="ARBA" id="ARBA00023136"/>
    </source>
</evidence>
<evidence type="ECO:0000256" key="6">
    <source>
        <dbReference type="ARBA" id="ARBA00022692"/>
    </source>
</evidence>
<proteinExistence type="inferred from homology"/>
<keyword evidence="13" id="KW-1185">Reference proteome</keyword>
<feature type="region of interest" description="Disordered" evidence="10">
    <location>
        <begin position="50"/>
        <end position="111"/>
    </location>
</feature>
<dbReference type="Pfam" id="PF03544">
    <property type="entry name" value="TonB_C"/>
    <property type="match status" value="1"/>
</dbReference>
<feature type="domain" description="TonB C-terminal" evidence="11">
    <location>
        <begin position="150"/>
        <end position="243"/>
    </location>
</feature>
<dbReference type="AlphaFoldDB" id="A0A4R6Z4N4"/>
<keyword evidence="3" id="KW-0813">Transport</keyword>